<proteinExistence type="predicted"/>
<organism evidence="1 2">
    <name type="scientific">Amycolatopsis halotolerans</name>
    <dbReference type="NCBI Taxonomy" id="330083"/>
    <lineage>
        <taxon>Bacteria</taxon>
        <taxon>Bacillati</taxon>
        <taxon>Actinomycetota</taxon>
        <taxon>Actinomycetes</taxon>
        <taxon>Pseudonocardiales</taxon>
        <taxon>Pseudonocardiaceae</taxon>
        <taxon>Amycolatopsis</taxon>
    </lineage>
</organism>
<sequence>MTLTPEQRSLRASIAANARHAAGGTDTAPARAAFEARFERQVDPDGVLPPEERARRAANARKAYFGTLALKSSIARSKAKKLLAEAEEADAEIEAAGEVNPMRDREA</sequence>
<dbReference type="Proteomes" id="UP001595764">
    <property type="component" value="Unassembled WGS sequence"/>
</dbReference>
<keyword evidence="2" id="KW-1185">Reference proteome</keyword>
<reference evidence="2" key="1">
    <citation type="journal article" date="2019" name="Int. J. Syst. Evol. Microbiol.">
        <title>The Global Catalogue of Microorganisms (GCM) 10K type strain sequencing project: providing services to taxonomists for standard genome sequencing and annotation.</title>
        <authorList>
            <consortium name="The Broad Institute Genomics Platform"/>
            <consortium name="The Broad Institute Genome Sequencing Center for Infectious Disease"/>
            <person name="Wu L."/>
            <person name="Ma J."/>
        </authorList>
    </citation>
    <scope>NUCLEOTIDE SEQUENCE [LARGE SCALE GENOMIC DNA]</scope>
    <source>
        <strain evidence="2">CGMCC 4.7682</strain>
    </source>
</reference>
<accession>A0ABV7QHG9</accession>
<evidence type="ECO:0000313" key="1">
    <source>
        <dbReference type="EMBL" id="MFC3510953.1"/>
    </source>
</evidence>
<dbReference type="RefSeq" id="WP_377870015.1">
    <property type="nucleotide sequence ID" value="NZ_JBHMAY010000017.1"/>
</dbReference>
<gene>
    <name evidence="1" type="ORF">ACFORO_12325</name>
</gene>
<comment type="caution">
    <text evidence="1">The sequence shown here is derived from an EMBL/GenBank/DDBJ whole genome shotgun (WGS) entry which is preliminary data.</text>
</comment>
<dbReference type="EMBL" id="JBHRWI010000016">
    <property type="protein sequence ID" value="MFC3510953.1"/>
    <property type="molecule type" value="Genomic_DNA"/>
</dbReference>
<name>A0ABV7QHG9_9PSEU</name>
<evidence type="ECO:0000313" key="2">
    <source>
        <dbReference type="Proteomes" id="UP001595764"/>
    </source>
</evidence>
<protein>
    <submittedName>
        <fullName evidence="1">Uncharacterized protein</fullName>
    </submittedName>
</protein>